<comment type="domain">
    <text evidence="6">Consists of two distinct domains, a catalytic core and a N-terminal extension that is involved in tRNA binding.</text>
</comment>
<dbReference type="EMBL" id="MFJE01000005">
    <property type="protein sequence ID" value="OGG15183.1"/>
    <property type="molecule type" value="Genomic_DNA"/>
</dbReference>
<dbReference type="GO" id="GO:0016260">
    <property type="term" value="P:selenocysteine biosynthetic process"/>
    <property type="evidence" value="ECO:0007669"/>
    <property type="project" value="UniProtKB-UniRule"/>
</dbReference>
<evidence type="ECO:0000256" key="6">
    <source>
        <dbReference type="HAMAP-Rule" id="MF_00176"/>
    </source>
</evidence>
<dbReference type="GO" id="GO:0005737">
    <property type="term" value="C:cytoplasm"/>
    <property type="evidence" value="ECO:0007669"/>
    <property type="project" value="UniProtKB-SubCell"/>
</dbReference>
<feature type="domain" description="Aminoacyl-transfer RNA synthetases class-II family profile" evidence="9">
    <location>
        <begin position="129"/>
        <end position="399"/>
    </location>
</feature>
<keyword evidence="3 6" id="KW-0067">ATP-binding</keyword>
<evidence type="ECO:0000259" key="9">
    <source>
        <dbReference type="PROSITE" id="PS50862"/>
    </source>
</evidence>
<dbReference type="PROSITE" id="PS50862">
    <property type="entry name" value="AA_TRNA_LIGASE_II"/>
    <property type="match status" value="1"/>
</dbReference>
<dbReference type="GO" id="GO:0006434">
    <property type="term" value="P:seryl-tRNA aminoacylation"/>
    <property type="evidence" value="ECO:0007669"/>
    <property type="project" value="UniProtKB-UniRule"/>
</dbReference>
<dbReference type="PANTHER" id="PTHR11778">
    <property type="entry name" value="SERYL-TRNA SYNTHETASE"/>
    <property type="match status" value="1"/>
</dbReference>
<dbReference type="InterPro" id="IPR015866">
    <property type="entry name" value="Ser-tRNA-synth_1_N"/>
</dbReference>
<feature type="binding site" evidence="8">
    <location>
        <begin position="268"/>
        <end position="271"/>
    </location>
    <ligand>
        <name>ATP</name>
        <dbReference type="ChEBI" id="CHEBI:30616"/>
    </ligand>
</feature>
<dbReference type="NCBIfam" id="TIGR00414">
    <property type="entry name" value="serS"/>
    <property type="match status" value="1"/>
</dbReference>
<comment type="pathway">
    <text evidence="6">Aminoacyl-tRNA biosynthesis; selenocysteinyl-tRNA(Sec) biosynthesis; L-seryl-tRNA(Sec) from L-serine and tRNA(Sec): step 1/1.</text>
</comment>
<name>A0A1F5ZS29_9BACT</name>
<evidence type="ECO:0000256" key="2">
    <source>
        <dbReference type="ARBA" id="ARBA00022741"/>
    </source>
</evidence>
<dbReference type="InterPro" id="IPR002314">
    <property type="entry name" value="aa-tRNA-synt_IIb"/>
</dbReference>
<comment type="catalytic activity">
    <reaction evidence="6">
        <text>tRNA(Sec) + L-serine + ATP = L-seryl-tRNA(Sec) + AMP + diphosphate + H(+)</text>
        <dbReference type="Rhea" id="RHEA:42580"/>
        <dbReference type="Rhea" id="RHEA-COMP:9742"/>
        <dbReference type="Rhea" id="RHEA-COMP:10128"/>
        <dbReference type="ChEBI" id="CHEBI:15378"/>
        <dbReference type="ChEBI" id="CHEBI:30616"/>
        <dbReference type="ChEBI" id="CHEBI:33019"/>
        <dbReference type="ChEBI" id="CHEBI:33384"/>
        <dbReference type="ChEBI" id="CHEBI:78442"/>
        <dbReference type="ChEBI" id="CHEBI:78533"/>
        <dbReference type="ChEBI" id="CHEBI:456215"/>
        <dbReference type="EC" id="6.1.1.11"/>
    </reaction>
</comment>
<comment type="catalytic activity">
    <reaction evidence="6">
        <text>tRNA(Ser) + L-serine + ATP = L-seryl-tRNA(Ser) + AMP + diphosphate + H(+)</text>
        <dbReference type="Rhea" id="RHEA:12292"/>
        <dbReference type="Rhea" id="RHEA-COMP:9669"/>
        <dbReference type="Rhea" id="RHEA-COMP:9703"/>
        <dbReference type="ChEBI" id="CHEBI:15378"/>
        <dbReference type="ChEBI" id="CHEBI:30616"/>
        <dbReference type="ChEBI" id="CHEBI:33019"/>
        <dbReference type="ChEBI" id="CHEBI:33384"/>
        <dbReference type="ChEBI" id="CHEBI:78442"/>
        <dbReference type="ChEBI" id="CHEBI:78533"/>
        <dbReference type="ChEBI" id="CHEBI:456215"/>
        <dbReference type="EC" id="6.1.1.11"/>
    </reaction>
</comment>
<dbReference type="UniPathway" id="UPA00906">
    <property type="reaction ID" value="UER00895"/>
</dbReference>
<feature type="binding site" evidence="6 8">
    <location>
        <begin position="252"/>
        <end position="254"/>
    </location>
    <ligand>
        <name>ATP</name>
        <dbReference type="ChEBI" id="CHEBI:30616"/>
    </ligand>
</feature>
<dbReference type="InterPro" id="IPR010978">
    <property type="entry name" value="tRNA-bd_arm"/>
</dbReference>
<dbReference type="STRING" id="1798375.A2773_04835"/>
<comment type="subunit">
    <text evidence="6">Homodimer. The tRNA molecule binds across the dimer.</text>
</comment>
<dbReference type="AlphaFoldDB" id="A0A1F5ZS29"/>
<dbReference type="GO" id="GO:0004828">
    <property type="term" value="F:serine-tRNA ligase activity"/>
    <property type="evidence" value="ECO:0007669"/>
    <property type="project" value="UniProtKB-UniRule"/>
</dbReference>
<dbReference type="InterPro" id="IPR042103">
    <property type="entry name" value="SerRS_1_N_sf"/>
</dbReference>
<feature type="binding site" evidence="6 8">
    <location>
        <begin position="339"/>
        <end position="342"/>
    </location>
    <ligand>
        <name>ATP</name>
        <dbReference type="ChEBI" id="CHEBI:30616"/>
    </ligand>
</feature>
<evidence type="ECO:0000256" key="1">
    <source>
        <dbReference type="ARBA" id="ARBA00022598"/>
    </source>
</evidence>
<evidence type="ECO:0000313" key="10">
    <source>
        <dbReference type="EMBL" id="OGG15183.1"/>
    </source>
</evidence>
<organism evidence="10 11">
    <name type="scientific">Candidatus Gottesmanbacteria bacterium RIFCSPHIGHO2_01_FULL_39_10</name>
    <dbReference type="NCBI Taxonomy" id="1798375"/>
    <lineage>
        <taxon>Bacteria</taxon>
        <taxon>Candidatus Gottesmaniibacteriota</taxon>
    </lineage>
</organism>
<evidence type="ECO:0000256" key="4">
    <source>
        <dbReference type="ARBA" id="ARBA00022917"/>
    </source>
</evidence>
<sequence length="415" mass="47176">MITLKFLKNNKEEAIEILKKRNVDIDVEKILELDTKRSELIQKIDTLRAERNKVAKINNPESHQKGKEIKENLKKLEPELDTISHELKILLWELPNTLDPHTPEGIDEKDYVTLKKFGTPPKFDFTPLDHVDLGKKLDIIDFEKGAKVAGSQFYFLKNDAVLLEQALINFAFDILQKEKFSIIETPDLSKLSVLDGIGFQPRGPESQIYKIEGEDLGLIATAEITIGGYHQNEILDAKNLPLKYAGISHCFRREAGGYGRYSRGLYRVHQFTKVEMFIYCLPEDSPKMHDYILSIEEKIYQALEIPYRVVDVVSGDLGAPAVRKFDVEGWMPGRNDYGEITSTSNCTDYQAARLNIKYKTKDGKSEYIHMLNGTAIALARALIVILENYQQKDGSIRVPKVLQAFLGGRTKIGQT</sequence>
<dbReference type="Proteomes" id="UP000177383">
    <property type="component" value="Unassembled WGS sequence"/>
</dbReference>
<evidence type="ECO:0000256" key="5">
    <source>
        <dbReference type="ARBA" id="ARBA00023146"/>
    </source>
</evidence>
<dbReference type="CDD" id="cd00770">
    <property type="entry name" value="SerRS_core"/>
    <property type="match status" value="1"/>
</dbReference>
<feature type="binding site" evidence="6">
    <location>
        <position position="374"/>
    </location>
    <ligand>
        <name>L-serine</name>
        <dbReference type="ChEBI" id="CHEBI:33384"/>
    </ligand>
</feature>
<keyword evidence="5 6" id="KW-0030">Aminoacyl-tRNA synthetase</keyword>
<keyword evidence="6" id="KW-0963">Cytoplasm</keyword>
<dbReference type="SUPFAM" id="SSF46589">
    <property type="entry name" value="tRNA-binding arm"/>
    <property type="match status" value="1"/>
</dbReference>
<comment type="caution">
    <text evidence="10">The sequence shown here is derived from an EMBL/GenBank/DDBJ whole genome shotgun (WGS) entry which is preliminary data.</text>
</comment>
<evidence type="ECO:0000256" key="3">
    <source>
        <dbReference type="ARBA" id="ARBA00022840"/>
    </source>
</evidence>
<dbReference type="HAMAP" id="MF_00176">
    <property type="entry name" value="Ser_tRNA_synth_type1"/>
    <property type="match status" value="1"/>
</dbReference>
<feature type="binding site" evidence="7">
    <location>
        <position position="252"/>
    </location>
    <ligand>
        <name>L-serine</name>
        <dbReference type="ChEBI" id="CHEBI:33384"/>
    </ligand>
</feature>
<evidence type="ECO:0000256" key="8">
    <source>
        <dbReference type="PIRSR" id="PIRSR001529-2"/>
    </source>
</evidence>
<dbReference type="InterPro" id="IPR045864">
    <property type="entry name" value="aa-tRNA-synth_II/BPL/LPL"/>
</dbReference>
<keyword evidence="1 6" id="KW-0436">Ligase</keyword>
<evidence type="ECO:0000256" key="7">
    <source>
        <dbReference type="PIRSR" id="PIRSR001529-1"/>
    </source>
</evidence>
<dbReference type="EC" id="6.1.1.11" evidence="6"/>
<dbReference type="GO" id="GO:0005524">
    <property type="term" value="F:ATP binding"/>
    <property type="evidence" value="ECO:0007669"/>
    <property type="project" value="UniProtKB-UniRule"/>
</dbReference>
<proteinExistence type="inferred from homology"/>
<reference evidence="10 11" key="1">
    <citation type="journal article" date="2016" name="Nat. Commun.">
        <title>Thousands of microbial genomes shed light on interconnected biogeochemical processes in an aquifer system.</title>
        <authorList>
            <person name="Anantharaman K."/>
            <person name="Brown C.T."/>
            <person name="Hug L.A."/>
            <person name="Sharon I."/>
            <person name="Castelle C.J."/>
            <person name="Probst A.J."/>
            <person name="Thomas B.C."/>
            <person name="Singh A."/>
            <person name="Wilkins M.J."/>
            <person name="Karaoz U."/>
            <person name="Brodie E.L."/>
            <person name="Williams K.H."/>
            <person name="Hubbard S.S."/>
            <person name="Banfield J.F."/>
        </authorList>
    </citation>
    <scope>NUCLEOTIDE SEQUENCE [LARGE SCALE GENOMIC DNA]</scope>
</reference>
<keyword evidence="2 6" id="KW-0547">Nucleotide-binding</keyword>
<dbReference type="Pfam" id="PF00587">
    <property type="entry name" value="tRNA-synt_2b"/>
    <property type="match status" value="1"/>
</dbReference>
<dbReference type="SUPFAM" id="SSF55681">
    <property type="entry name" value="Class II aaRS and biotin synthetases"/>
    <property type="match status" value="1"/>
</dbReference>
<comment type="similarity">
    <text evidence="6">Belongs to the class-II aminoacyl-tRNA synthetase family. Type-1 seryl-tRNA synthetase subfamily.</text>
</comment>
<feature type="binding site" evidence="7">
    <location>
        <position position="221"/>
    </location>
    <ligand>
        <name>L-serine</name>
        <dbReference type="ChEBI" id="CHEBI:33384"/>
    </ligand>
</feature>
<feature type="binding site" evidence="7">
    <location>
        <position position="372"/>
    </location>
    <ligand>
        <name>L-serine</name>
        <dbReference type="ChEBI" id="CHEBI:33384"/>
    </ligand>
</feature>
<dbReference type="PIRSF" id="PIRSF001529">
    <property type="entry name" value="Ser-tRNA-synth_IIa"/>
    <property type="match status" value="1"/>
</dbReference>
<feature type="binding site" evidence="6 7">
    <location>
        <position position="275"/>
    </location>
    <ligand>
        <name>L-serine</name>
        <dbReference type="ChEBI" id="CHEBI:33384"/>
    </ligand>
</feature>
<dbReference type="Gene3D" id="1.10.287.40">
    <property type="entry name" value="Serine-tRNA synthetase, tRNA binding domain"/>
    <property type="match status" value="1"/>
</dbReference>
<dbReference type="InterPro" id="IPR033729">
    <property type="entry name" value="SerRS_core"/>
</dbReference>
<gene>
    <name evidence="6" type="primary">serS</name>
    <name evidence="10" type="ORF">A2773_04835</name>
</gene>
<feature type="site" description="Important for serine binding" evidence="7">
    <location>
        <position position="374"/>
    </location>
</feature>
<dbReference type="InterPro" id="IPR006195">
    <property type="entry name" value="aa-tRNA-synth_II"/>
</dbReference>
<dbReference type="Pfam" id="PF02403">
    <property type="entry name" value="Seryl_tRNA_N"/>
    <property type="match status" value="1"/>
</dbReference>
<feature type="binding site" evidence="6">
    <location>
        <begin position="221"/>
        <end position="223"/>
    </location>
    <ligand>
        <name>L-serine</name>
        <dbReference type="ChEBI" id="CHEBI:33384"/>
    </ligand>
</feature>
<evidence type="ECO:0000313" key="11">
    <source>
        <dbReference type="Proteomes" id="UP000177383"/>
    </source>
</evidence>
<dbReference type="PRINTS" id="PR00981">
    <property type="entry name" value="TRNASYNTHSER"/>
</dbReference>
<comment type="function">
    <text evidence="6">Catalyzes the attachment of serine to tRNA(Ser). Is also able to aminoacylate tRNA(Sec) with serine, to form the misacylated tRNA L-seryl-tRNA(Sec), which will be further converted into selenocysteinyl-tRNA(Sec).</text>
</comment>
<accession>A0A1F5ZS29</accession>
<dbReference type="InterPro" id="IPR002317">
    <property type="entry name" value="Ser-tRNA-ligase_type_1"/>
</dbReference>
<feature type="binding site" evidence="6">
    <location>
        <position position="268"/>
    </location>
    <ligand>
        <name>ATP</name>
        <dbReference type="ChEBI" id="CHEBI:30616"/>
    </ligand>
</feature>
<keyword evidence="4 6" id="KW-0648">Protein biosynthesis</keyword>
<comment type="subcellular location">
    <subcellularLocation>
        <location evidence="6">Cytoplasm</location>
    </subcellularLocation>
</comment>
<dbReference type="Gene3D" id="3.30.930.10">
    <property type="entry name" value="Bira Bifunctional Protein, Domain 2"/>
    <property type="match status" value="1"/>
</dbReference>
<protein>
    <recommendedName>
        <fullName evidence="6">Serine--tRNA ligase</fullName>
        <ecNumber evidence="6">6.1.1.11</ecNumber>
    </recommendedName>
    <alternativeName>
        <fullName evidence="6">Seryl-tRNA synthetase</fullName>
        <shortName evidence="6">SerRS</shortName>
    </alternativeName>
    <alternativeName>
        <fullName evidence="6">Seryl-tRNA(Ser/Sec) synthetase</fullName>
    </alternativeName>
</protein>